<evidence type="ECO:0000313" key="3">
    <source>
        <dbReference type="Proteomes" id="UP000297245"/>
    </source>
</evidence>
<proteinExistence type="predicted"/>
<sequence>MESVPLQLSPSCRILTISSSLQRAVSFVEQIQSLSQSSSGSSGTAPGGTTLWKEVASSQEEAVSSQTQEKLIPWTISNKYYSADVHFFVRDIKGLAPYLFKDAPALIFVWRKGEAYRHHIHRLSQDLAGTEPEVALAVRLESSIGSETVSACSQSNEDSGDEEGFEDSSEIDEFLSSRGFEFVDVPLMSDNGNLGDEILDGIPSLPRVLDALSTIMWPSMQAATKQKRNPHSSKGLQDVDDLLDWANSSFDSSEHFPLHEDLVVPATHSSSLALQTRKQKEMDELARWLREDDIFDSKTKNDPWQSRTSKLMTTSPIDERSSAFLSLTAPSSTAEKVIDGFDDDFTVFVSASSAESLPSSSERPRDQHSQEETSFGSFDDETSFDLGRLVPQHDSVMYHTLGSASDLTEVTRSDVVLKDGSDDNEEGLPSEDEIRASAARIFGAASTRSAESEDETEYDMAAFDLSYVFSALQGMKAEIAGIEDVDDRREAAAKVALGLVYGLERDSGPSQ</sequence>
<keyword evidence="3" id="KW-1185">Reference proteome</keyword>
<dbReference type="PANTHER" id="PTHR14659:SF1">
    <property type="entry name" value="ALPHA- AND GAMMA-ADAPTIN-BINDING PROTEIN P34"/>
    <property type="match status" value="1"/>
</dbReference>
<accession>A0A4S8ME68</accession>
<gene>
    <name evidence="2" type="ORF">K435DRAFT_837102</name>
</gene>
<feature type="compositionally biased region" description="Acidic residues" evidence="1">
    <location>
        <begin position="158"/>
        <end position="168"/>
    </location>
</feature>
<dbReference type="AlphaFoldDB" id="A0A4S8ME68"/>
<feature type="region of interest" description="Disordered" evidence="1">
    <location>
        <begin position="148"/>
        <end position="168"/>
    </location>
</feature>
<feature type="compositionally biased region" description="Basic and acidic residues" evidence="1">
    <location>
        <begin position="362"/>
        <end position="371"/>
    </location>
</feature>
<dbReference type="OrthoDB" id="10261384at2759"/>
<evidence type="ECO:0000256" key="1">
    <source>
        <dbReference type="SAM" id="MobiDB-lite"/>
    </source>
</evidence>
<dbReference type="EMBL" id="ML179098">
    <property type="protein sequence ID" value="THV00857.1"/>
    <property type="molecule type" value="Genomic_DNA"/>
</dbReference>
<dbReference type="PANTHER" id="PTHR14659">
    <property type="entry name" value="ALPHA- AND GAMMA-ADAPTIN-BINDING PROTEIN P34"/>
    <property type="match status" value="1"/>
</dbReference>
<protein>
    <submittedName>
        <fullName evidence="2">Uncharacterized protein</fullName>
    </submittedName>
</protein>
<reference evidence="2 3" key="1">
    <citation type="journal article" date="2019" name="Nat. Ecol. Evol.">
        <title>Megaphylogeny resolves global patterns of mushroom evolution.</title>
        <authorList>
            <person name="Varga T."/>
            <person name="Krizsan K."/>
            <person name="Foldi C."/>
            <person name="Dima B."/>
            <person name="Sanchez-Garcia M."/>
            <person name="Sanchez-Ramirez S."/>
            <person name="Szollosi G.J."/>
            <person name="Szarkandi J.G."/>
            <person name="Papp V."/>
            <person name="Albert L."/>
            <person name="Andreopoulos W."/>
            <person name="Angelini C."/>
            <person name="Antonin V."/>
            <person name="Barry K.W."/>
            <person name="Bougher N.L."/>
            <person name="Buchanan P."/>
            <person name="Buyck B."/>
            <person name="Bense V."/>
            <person name="Catcheside P."/>
            <person name="Chovatia M."/>
            <person name="Cooper J."/>
            <person name="Damon W."/>
            <person name="Desjardin D."/>
            <person name="Finy P."/>
            <person name="Geml J."/>
            <person name="Haridas S."/>
            <person name="Hughes K."/>
            <person name="Justo A."/>
            <person name="Karasinski D."/>
            <person name="Kautmanova I."/>
            <person name="Kiss B."/>
            <person name="Kocsube S."/>
            <person name="Kotiranta H."/>
            <person name="LaButti K.M."/>
            <person name="Lechner B.E."/>
            <person name="Liimatainen K."/>
            <person name="Lipzen A."/>
            <person name="Lukacs Z."/>
            <person name="Mihaltcheva S."/>
            <person name="Morgado L.N."/>
            <person name="Niskanen T."/>
            <person name="Noordeloos M.E."/>
            <person name="Ohm R.A."/>
            <person name="Ortiz-Santana B."/>
            <person name="Ovrebo C."/>
            <person name="Racz N."/>
            <person name="Riley R."/>
            <person name="Savchenko A."/>
            <person name="Shiryaev A."/>
            <person name="Soop K."/>
            <person name="Spirin V."/>
            <person name="Szebenyi C."/>
            <person name="Tomsovsky M."/>
            <person name="Tulloss R.E."/>
            <person name="Uehling J."/>
            <person name="Grigoriev I.V."/>
            <person name="Vagvolgyi C."/>
            <person name="Papp T."/>
            <person name="Martin F.M."/>
            <person name="Miettinen O."/>
            <person name="Hibbett D.S."/>
            <person name="Nagy L.G."/>
        </authorList>
    </citation>
    <scope>NUCLEOTIDE SEQUENCE [LARGE SCALE GENOMIC DNA]</scope>
    <source>
        <strain evidence="2 3">CBS 962.96</strain>
    </source>
</reference>
<dbReference type="InterPro" id="IPR019341">
    <property type="entry name" value="Alpha/Gamma-adaptin-bd_p34"/>
</dbReference>
<dbReference type="Proteomes" id="UP000297245">
    <property type="component" value="Unassembled WGS sequence"/>
</dbReference>
<organism evidence="2 3">
    <name type="scientific">Dendrothele bispora (strain CBS 962.96)</name>
    <dbReference type="NCBI Taxonomy" id="1314807"/>
    <lineage>
        <taxon>Eukaryota</taxon>
        <taxon>Fungi</taxon>
        <taxon>Dikarya</taxon>
        <taxon>Basidiomycota</taxon>
        <taxon>Agaricomycotina</taxon>
        <taxon>Agaricomycetes</taxon>
        <taxon>Agaricomycetidae</taxon>
        <taxon>Agaricales</taxon>
        <taxon>Agaricales incertae sedis</taxon>
        <taxon>Dendrothele</taxon>
    </lineage>
</organism>
<dbReference type="Gene3D" id="3.40.50.11960">
    <property type="match status" value="1"/>
</dbReference>
<evidence type="ECO:0000313" key="2">
    <source>
        <dbReference type="EMBL" id="THV00857.1"/>
    </source>
</evidence>
<name>A0A4S8ME68_DENBC</name>
<feature type="region of interest" description="Disordered" evidence="1">
    <location>
        <begin position="354"/>
        <end position="380"/>
    </location>
</feature>